<dbReference type="GO" id="GO:0009276">
    <property type="term" value="C:Gram-negative-bacterium-type cell wall"/>
    <property type="evidence" value="ECO:0007669"/>
    <property type="project" value="InterPro"/>
</dbReference>
<dbReference type="RefSeq" id="WP_085892677.1">
    <property type="nucleotide sequence ID" value="NZ_FWFL01000006.1"/>
</dbReference>
<dbReference type="InterPro" id="IPR007812">
    <property type="entry name" value="T2SS_protein-GspL"/>
</dbReference>
<comment type="similarity">
    <text evidence="2">Belongs to the GSP L family.</text>
</comment>
<proteinExistence type="inferred from homology"/>
<dbReference type="Pfam" id="PF12693">
    <property type="entry name" value="GspL_C"/>
    <property type="match status" value="1"/>
</dbReference>
<gene>
    <name evidence="11" type="ORF">PEL8287_02450</name>
</gene>
<dbReference type="GO" id="GO:0005886">
    <property type="term" value="C:plasma membrane"/>
    <property type="evidence" value="ECO:0007669"/>
    <property type="project" value="UniProtKB-SubCell"/>
</dbReference>
<evidence type="ECO:0000313" key="12">
    <source>
        <dbReference type="Proteomes" id="UP000193827"/>
    </source>
</evidence>
<evidence type="ECO:0000256" key="2">
    <source>
        <dbReference type="ARBA" id="ARBA00005318"/>
    </source>
</evidence>
<dbReference type="NCBIfam" id="TIGR01709">
    <property type="entry name" value="typeII_sec_gspL"/>
    <property type="match status" value="1"/>
</dbReference>
<dbReference type="GO" id="GO:0015627">
    <property type="term" value="C:type II protein secretion system complex"/>
    <property type="evidence" value="ECO:0007669"/>
    <property type="project" value="InterPro"/>
</dbReference>
<feature type="domain" description="GspL periplasmic" evidence="10">
    <location>
        <begin position="237"/>
        <end position="376"/>
    </location>
</feature>
<keyword evidence="3" id="KW-0813">Transport</keyword>
<evidence type="ECO:0000256" key="3">
    <source>
        <dbReference type="ARBA" id="ARBA00022448"/>
    </source>
</evidence>
<reference evidence="11 12" key="1">
    <citation type="submission" date="2017-03" db="EMBL/GenBank/DDBJ databases">
        <authorList>
            <person name="Afonso C.L."/>
            <person name="Miller P.J."/>
            <person name="Scott M.A."/>
            <person name="Spackman E."/>
            <person name="Goraichik I."/>
            <person name="Dimitrov K.M."/>
            <person name="Suarez D.L."/>
            <person name="Swayne D.E."/>
        </authorList>
    </citation>
    <scope>NUCLEOTIDE SEQUENCE [LARGE SCALE GENOMIC DNA]</scope>
    <source>
        <strain evidence="11 12">CECT 8287</strain>
    </source>
</reference>
<sequence length="400" mass="42711">MSFFGKSDTAQRKDMTLFHILGTGAELPRSEFVALAPGANAPLLPLDLPPGLKGQTRERVAKRQLTDAYGGSAGGAEIRLADLAGTKKLTSRGLVAAGRDRQAWCDEVKSADGLCRAILPDYLALPTAVGCWTLEASDGVIRARLGPEDGFAAEPDLALSMLEVAYRVEPPNVVLRLGAYSPLIDGFISERNLKLADSPDKIAAMGLPKPLALAHGEMSLDLSREPGADAAALRNALRPYRLTAVMGLLALALWSGSVILETRELREQALTYRRNAESILRETMIPAGPILDIRAQVTKLMDDRRQSEASKSNENRPLDVLAAAGGILSGDDVRVTRVGYQSNGGLLIDLQVADFASLDELVLNLRETGINLNVAQSGTRENEGVGATLALGLEVRRGSQ</sequence>
<evidence type="ECO:0000256" key="4">
    <source>
        <dbReference type="ARBA" id="ARBA00022475"/>
    </source>
</evidence>
<evidence type="ECO:0000256" key="7">
    <source>
        <dbReference type="ARBA" id="ARBA00022927"/>
    </source>
</evidence>
<keyword evidence="4" id="KW-1003">Cell membrane</keyword>
<dbReference type="Proteomes" id="UP000193827">
    <property type="component" value="Unassembled WGS sequence"/>
</dbReference>
<keyword evidence="9" id="KW-0472">Membrane</keyword>
<dbReference type="OrthoDB" id="7715154at2"/>
<keyword evidence="12" id="KW-1185">Reference proteome</keyword>
<name>A0A1Y5ST47_9RHOB</name>
<dbReference type="GO" id="GO:0015628">
    <property type="term" value="P:protein secretion by the type II secretion system"/>
    <property type="evidence" value="ECO:0007669"/>
    <property type="project" value="InterPro"/>
</dbReference>
<keyword evidence="8" id="KW-1133">Transmembrane helix</keyword>
<accession>A0A1Y5ST47</accession>
<organism evidence="11 12">
    <name type="scientific">Roseovarius litorisediminis</name>
    <dbReference type="NCBI Taxonomy" id="1312363"/>
    <lineage>
        <taxon>Bacteria</taxon>
        <taxon>Pseudomonadati</taxon>
        <taxon>Pseudomonadota</taxon>
        <taxon>Alphaproteobacteria</taxon>
        <taxon>Rhodobacterales</taxon>
        <taxon>Roseobacteraceae</taxon>
        <taxon>Roseovarius</taxon>
    </lineage>
</organism>
<keyword evidence="6" id="KW-0812">Transmembrane</keyword>
<evidence type="ECO:0000256" key="6">
    <source>
        <dbReference type="ARBA" id="ARBA00022692"/>
    </source>
</evidence>
<dbReference type="InterPro" id="IPR025691">
    <property type="entry name" value="GspL_pp_dom"/>
</dbReference>
<evidence type="ECO:0000256" key="8">
    <source>
        <dbReference type="ARBA" id="ARBA00022989"/>
    </source>
</evidence>
<dbReference type="AlphaFoldDB" id="A0A1Y5ST47"/>
<evidence type="ECO:0000259" key="10">
    <source>
        <dbReference type="Pfam" id="PF12693"/>
    </source>
</evidence>
<keyword evidence="5" id="KW-0997">Cell inner membrane</keyword>
<protein>
    <submittedName>
        <fullName evidence="11">GspL periplasmic domain protein</fullName>
    </submittedName>
</protein>
<evidence type="ECO:0000256" key="9">
    <source>
        <dbReference type="ARBA" id="ARBA00023136"/>
    </source>
</evidence>
<keyword evidence="7" id="KW-0653">Protein transport</keyword>
<evidence type="ECO:0000313" key="11">
    <source>
        <dbReference type="EMBL" id="SLN47723.1"/>
    </source>
</evidence>
<comment type="subcellular location">
    <subcellularLocation>
        <location evidence="1">Cell inner membrane</location>
    </subcellularLocation>
</comment>
<dbReference type="EMBL" id="FWFL01000006">
    <property type="protein sequence ID" value="SLN47723.1"/>
    <property type="molecule type" value="Genomic_DNA"/>
</dbReference>
<evidence type="ECO:0000256" key="5">
    <source>
        <dbReference type="ARBA" id="ARBA00022519"/>
    </source>
</evidence>
<evidence type="ECO:0000256" key="1">
    <source>
        <dbReference type="ARBA" id="ARBA00004533"/>
    </source>
</evidence>